<feature type="transmembrane region" description="Helical" evidence="1">
    <location>
        <begin position="220"/>
        <end position="244"/>
    </location>
</feature>
<name>A0A6A6IS05_9PLEO</name>
<evidence type="ECO:0000259" key="2">
    <source>
        <dbReference type="Pfam" id="PF20237"/>
    </source>
</evidence>
<dbReference type="EMBL" id="ML987191">
    <property type="protein sequence ID" value="KAF2253315.1"/>
    <property type="molecule type" value="Genomic_DNA"/>
</dbReference>
<dbReference type="GeneID" id="54574079"/>
<evidence type="ECO:0000313" key="3">
    <source>
        <dbReference type="EMBL" id="KAF2253315.1"/>
    </source>
</evidence>
<keyword evidence="1" id="KW-0812">Transmembrane</keyword>
<keyword evidence="4" id="KW-1185">Reference proteome</keyword>
<feature type="domain" description="DUF6594" evidence="2">
    <location>
        <begin position="63"/>
        <end position="284"/>
    </location>
</feature>
<evidence type="ECO:0000313" key="4">
    <source>
        <dbReference type="Proteomes" id="UP000800094"/>
    </source>
</evidence>
<keyword evidence="1" id="KW-0472">Membrane</keyword>
<organism evidence="3 4">
    <name type="scientific">Trematosphaeria pertusa</name>
    <dbReference type="NCBI Taxonomy" id="390896"/>
    <lineage>
        <taxon>Eukaryota</taxon>
        <taxon>Fungi</taxon>
        <taxon>Dikarya</taxon>
        <taxon>Ascomycota</taxon>
        <taxon>Pezizomycotina</taxon>
        <taxon>Dothideomycetes</taxon>
        <taxon>Pleosporomycetidae</taxon>
        <taxon>Pleosporales</taxon>
        <taxon>Massarineae</taxon>
        <taxon>Trematosphaeriaceae</taxon>
        <taxon>Trematosphaeria</taxon>
    </lineage>
</organism>
<proteinExistence type="predicted"/>
<keyword evidence="1" id="KW-1133">Transmembrane helix</keyword>
<evidence type="ECO:0000256" key="1">
    <source>
        <dbReference type="SAM" id="Phobius"/>
    </source>
</evidence>
<dbReference type="Proteomes" id="UP000800094">
    <property type="component" value="Unassembled WGS sequence"/>
</dbReference>
<dbReference type="RefSeq" id="XP_033688319.1">
    <property type="nucleotide sequence ID" value="XM_033820749.1"/>
</dbReference>
<dbReference type="OrthoDB" id="3795611at2759"/>
<gene>
    <name evidence="3" type="ORF">BU26DRAFT_220630</name>
</gene>
<feature type="transmembrane region" description="Helical" evidence="1">
    <location>
        <begin position="251"/>
        <end position="269"/>
    </location>
</feature>
<protein>
    <recommendedName>
        <fullName evidence="2">DUF6594 domain-containing protein</fullName>
    </recommendedName>
</protein>
<dbReference type="InterPro" id="IPR046529">
    <property type="entry name" value="DUF6594"/>
</dbReference>
<dbReference type="Pfam" id="PF20237">
    <property type="entry name" value="DUF6594"/>
    <property type="match status" value="1"/>
</dbReference>
<reference evidence="3" key="1">
    <citation type="journal article" date="2020" name="Stud. Mycol.">
        <title>101 Dothideomycetes genomes: a test case for predicting lifestyles and emergence of pathogens.</title>
        <authorList>
            <person name="Haridas S."/>
            <person name="Albert R."/>
            <person name="Binder M."/>
            <person name="Bloem J."/>
            <person name="Labutti K."/>
            <person name="Salamov A."/>
            <person name="Andreopoulos B."/>
            <person name="Baker S."/>
            <person name="Barry K."/>
            <person name="Bills G."/>
            <person name="Bluhm B."/>
            <person name="Cannon C."/>
            <person name="Castanera R."/>
            <person name="Culley D."/>
            <person name="Daum C."/>
            <person name="Ezra D."/>
            <person name="Gonzalez J."/>
            <person name="Henrissat B."/>
            <person name="Kuo A."/>
            <person name="Liang C."/>
            <person name="Lipzen A."/>
            <person name="Lutzoni F."/>
            <person name="Magnuson J."/>
            <person name="Mondo S."/>
            <person name="Nolan M."/>
            <person name="Ohm R."/>
            <person name="Pangilinan J."/>
            <person name="Park H.-J."/>
            <person name="Ramirez L."/>
            <person name="Alfaro M."/>
            <person name="Sun H."/>
            <person name="Tritt A."/>
            <person name="Yoshinaga Y."/>
            <person name="Zwiers L.-H."/>
            <person name="Turgeon B."/>
            <person name="Goodwin S."/>
            <person name="Spatafora J."/>
            <person name="Crous P."/>
            <person name="Grigoriev I."/>
        </authorList>
    </citation>
    <scope>NUCLEOTIDE SEQUENCE</scope>
    <source>
        <strain evidence="3">CBS 122368</strain>
    </source>
</reference>
<accession>A0A6A6IS05</accession>
<feature type="transmembrane region" description="Helical" evidence="1">
    <location>
        <begin position="289"/>
        <end position="310"/>
    </location>
</feature>
<dbReference type="AlphaFoldDB" id="A0A6A6IS05"/>
<sequence>MPPEHSDNQQQGPSRADLLRCIIAYADLFDDIDSNDRPEGDVRHRFLGLRAARARYVESRVLERGRAWEELQNELKSSTADLDDGDCLPRFEKAMVELDQALHWYSRVNEEDSKAAKAPVVDQYFMDSVFRYYMEQPGKGLRAPNGELRSLYGSTGHSVSPTLMASRGCDSDFIRDIITQNLMAPFHQRVFVPCQTYYRRILGRNAAQQSQGVSGATLDILVNTVECLIAVGCVAGAVILLYNLSSTKDRLIAATFLSFAFPFPVVFFSQEAMQTFSLTAMYATLPVDGSLLTLSRIWAVLIVFLTTANLSSKAD</sequence>